<sequence length="434" mass="48888">MSTNPPKIRYILESFIKPQYALEESKRPMYLSPWDLAMLSANYIQKGLLFTKPPTANADEDFIKSLLDRLKYSLSVTLVHFYPLAGRLVTQKNENPPSSLIFVDCSNSPGAKFIYADLDMTISDILSPIDVPSIVQSFFDHDRAVNYDELKDGIFIGCSMNHCLGDGTSYWHFFNTWSEIFQAQGNNISITRPPIHRRWFPDGVSPIINLPFSHQDEERMFHFSSESIAKLKAKANAESNTNKISSFQSLSALVWRCITRARCLPHDQITHCRLATNNRSRMEPSLSDDYFGNSIYVVGGVTTAGELLEHNLGWAAWNLHEAVVNHTDKVVRDWVDTWLQSPIVFQPARLFDPYSVMMGSSPRFNMYGNEFGMGKAVALRSGYANKFDGKVSSYPGYEGGGSIDLEVCLPPDSMSSLESDKEFMDAVSLSHQLP</sequence>
<evidence type="ECO:0000256" key="3">
    <source>
        <dbReference type="ARBA" id="ARBA00023315"/>
    </source>
</evidence>
<evidence type="ECO:0000313" key="4">
    <source>
        <dbReference type="EMBL" id="KAK4599360.1"/>
    </source>
</evidence>
<dbReference type="AlphaFoldDB" id="A0AAN7FZY7"/>
<accession>A0AAN7FZY7</accession>
<evidence type="ECO:0000256" key="1">
    <source>
        <dbReference type="ARBA" id="ARBA00009861"/>
    </source>
</evidence>
<dbReference type="Gene3D" id="3.30.559.10">
    <property type="entry name" value="Chloramphenicol acetyltransferase-like domain"/>
    <property type="match status" value="2"/>
</dbReference>
<dbReference type="GO" id="GO:0016746">
    <property type="term" value="F:acyltransferase activity"/>
    <property type="evidence" value="ECO:0007669"/>
    <property type="project" value="UniProtKB-KW"/>
</dbReference>
<organism evidence="4 5">
    <name type="scientific">Quercus rubra</name>
    <name type="common">Northern red oak</name>
    <name type="synonym">Quercus borealis</name>
    <dbReference type="NCBI Taxonomy" id="3512"/>
    <lineage>
        <taxon>Eukaryota</taxon>
        <taxon>Viridiplantae</taxon>
        <taxon>Streptophyta</taxon>
        <taxon>Embryophyta</taxon>
        <taxon>Tracheophyta</taxon>
        <taxon>Spermatophyta</taxon>
        <taxon>Magnoliopsida</taxon>
        <taxon>eudicotyledons</taxon>
        <taxon>Gunneridae</taxon>
        <taxon>Pentapetalae</taxon>
        <taxon>rosids</taxon>
        <taxon>fabids</taxon>
        <taxon>Fagales</taxon>
        <taxon>Fagaceae</taxon>
        <taxon>Quercus</taxon>
    </lineage>
</organism>
<evidence type="ECO:0000313" key="5">
    <source>
        <dbReference type="Proteomes" id="UP001324115"/>
    </source>
</evidence>
<dbReference type="EMBL" id="JAXUIC010000002">
    <property type="protein sequence ID" value="KAK4599360.1"/>
    <property type="molecule type" value="Genomic_DNA"/>
</dbReference>
<reference evidence="4 5" key="1">
    <citation type="journal article" date="2023" name="G3 (Bethesda)">
        <title>A haplotype-resolved chromosome-scale genome for Quercus rubra L. provides insights into the genetics of adaptive traits for red oak species.</title>
        <authorList>
            <person name="Kapoor B."/>
            <person name="Jenkins J."/>
            <person name="Schmutz J."/>
            <person name="Zhebentyayeva T."/>
            <person name="Kuelheim C."/>
            <person name="Coggeshall M."/>
            <person name="Heim C."/>
            <person name="Lasky J.R."/>
            <person name="Leites L."/>
            <person name="Islam-Faridi N."/>
            <person name="Romero-Severson J."/>
            <person name="DeLeo V.L."/>
            <person name="Lucas S.M."/>
            <person name="Lazic D."/>
            <person name="Gailing O."/>
            <person name="Carlson J."/>
            <person name="Staton M."/>
        </authorList>
    </citation>
    <scope>NUCLEOTIDE SEQUENCE [LARGE SCALE GENOMIC DNA]</scope>
    <source>
        <strain evidence="4">Pseudo-F2</strain>
    </source>
</reference>
<keyword evidence="2" id="KW-0808">Transferase</keyword>
<dbReference type="FunFam" id="3.30.559.10:FF:000008">
    <property type="entry name" value="Tryptamine hydroxycinnamoyl transferase"/>
    <property type="match status" value="1"/>
</dbReference>
<dbReference type="PANTHER" id="PTHR31896">
    <property type="entry name" value="FAMILY REGULATORY PROTEIN, PUTATIVE (AFU_ORTHOLOGUE AFUA_3G14730)-RELATED"/>
    <property type="match status" value="1"/>
</dbReference>
<keyword evidence="5" id="KW-1185">Reference proteome</keyword>
<gene>
    <name evidence="4" type="ORF">RGQ29_009433</name>
</gene>
<keyword evidence="3" id="KW-0012">Acyltransferase</keyword>
<dbReference type="Pfam" id="PF02458">
    <property type="entry name" value="Transferase"/>
    <property type="match status" value="1"/>
</dbReference>
<comment type="caution">
    <text evidence="4">The sequence shown here is derived from an EMBL/GenBank/DDBJ whole genome shotgun (WGS) entry which is preliminary data.</text>
</comment>
<evidence type="ECO:0000256" key="2">
    <source>
        <dbReference type="ARBA" id="ARBA00022679"/>
    </source>
</evidence>
<dbReference type="PANTHER" id="PTHR31896:SF12">
    <property type="entry name" value="HXXXD-TYPE ACYL-TRANSFERASE FAMILY PROTEIN"/>
    <property type="match status" value="1"/>
</dbReference>
<dbReference type="Proteomes" id="UP001324115">
    <property type="component" value="Unassembled WGS sequence"/>
</dbReference>
<comment type="similarity">
    <text evidence="1">Belongs to the plant acyltransferase family.</text>
</comment>
<dbReference type="InterPro" id="IPR023213">
    <property type="entry name" value="CAT-like_dom_sf"/>
</dbReference>
<dbReference type="InterPro" id="IPR051283">
    <property type="entry name" value="Sec_Metabolite_Acyltrans"/>
</dbReference>
<name>A0AAN7FZY7_QUERU</name>
<proteinExistence type="inferred from homology"/>
<protein>
    <submittedName>
        <fullName evidence="4">Uncharacterized protein</fullName>
    </submittedName>
</protein>